<gene>
    <name evidence="5" type="primary">106086598</name>
</gene>
<proteinExistence type="predicted"/>
<dbReference type="OrthoDB" id="10044938at2759"/>
<dbReference type="InterPro" id="IPR012677">
    <property type="entry name" value="Nucleotide-bd_a/b_plait_sf"/>
</dbReference>
<dbReference type="KEGG" id="scac:106086598"/>
<dbReference type="EnsemblMetazoa" id="SCAU005239-RA">
    <property type="protein sequence ID" value="SCAU005239-PA"/>
    <property type="gene ID" value="SCAU005239"/>
</dbReference>
<dbReference type="PROSITE" id="PS50102">
    <property type="entry name" value="RRM"/>
    <property type="match status" value="1"/>
</dbReference>
<dbReference type="InterPro" id="IPR035979">
    <property type="entry name" value="RBD_domain_sf"/>
</dbReference>
<keyword evidence="1 2" id="KW-0694">RNA-binding</keyword>
<dbReference type="Pfam" id="PF03129">
    <property type="entry name" value="HGTP_anticodon"/>
    <property type="match status" value="1"/>
</dbReference>
<dbReference type="Pfam" id="PF00076">
    <property type="entry name" value="RRM_1"/>
    <property type="match status" value="1"/>
</dbReference>
<dbReference type="InterPro" id="IPR036621">
    <property type="entry name" value="Anticodon-bd_dom_sf"/>
</dbReference>
<dbReference type="SUPFAM" id="SSF52954">
    <property type="entry name" value="Class II aaRS ABD-related"/>
    <property type="match status" value="1"/>
</dbReference>
<evidence type="ECO:0000256" key="2">
    <source>
        <dbReference type="PROSITE-ProRule" id="PRU00176"/>
    </source>
</evidence>
<accession>A0A1I8P6D5</accession>
<evidence type="ECO:0000313" key="6">
    <source>
        <dbReference type="Proteomes" id="UP000095300"/>
    </source>
</evidence>
<feature type="region of interest" description="Disordered" evidence="3">
    <location>
        <begin position="85"/>
        <end position="137"/>
    </location>
</feature>
<feature type="domain" description="RRM" evidence="4">
    <location>
        <begin position="21"/>
        <end position="90"/>
    </location>
</feature>
<sequence length="408" mass="45391">MTDTNDKKNLAIIRDPNTVQNRIFVGNLPTCTREELESICKPYAKVLGSLVQKNFGFVQFESEEIANKVAKALTKSTFKGNTITIRNANQRKPQNQVGANNQNNPSGSGPPAVGNSSGVGNWPQVQSNAGEGDDDNGYNAGYNDCEIIVVDRKNTKYAEMIEERLKRMNLRVDVLFPNEDVPLGKVLSNIASRGCLYAILVTNQHEEHNSITVNILYGQPAEHRNMPVDDAINLVADDFRKKMMRDKGPAGNQASHNISHLPNPVPIIPAATTNYIAPPLKERHPDAIQSLLNLLANNMPLTVLQYDRIIKYLQDRRLLQMKVELGDADDEPSQGTPDPEIELQKKILNILNKPSVAETHYDLLYPTLDSVKADMRLLSLLKDNRVQKALDSLMDSNLVSTIEGLMKF</sequence>
<feature type="compositionally biased region" description="Polar residues" evidence="3">
    <location>
        <begin position="85"/>
        <end position="97"/>
    </location>
</feature>
<dbReference type="InterPro" id="IPR000504">
    <property type="entry name" value="RRM_dom"/>
</dbReference>
<dbReference type="Gene3D" id="3.40.50.800">
    <property type="entry name" value="Anticodon-binding domain"/>
    <property type="match status" value="1"/>
</dbReference>
<evidence type="ECO:0000259" key="4">
    <source>
        <dbReference type="PROSITE" id="PS50102"/>
    </source>
</evidence>
<feature type="compositionally biased region" description="Low complexity" evidence="3">
    <location>
        <begin position="98"/>
        <end position="112"/>
    </location>
</feature>
<dbReference type="Gene3D" id="3.30.70.330">
    <property type="match status" value="1"/>
</dbReference>
<reference evidence="5" key="1">
    <citation type="submission" date="2020-05" db="UniProtKB">
        <authorList>
            <consortium name="EnsemblMetazoa"/>
        </authorList>
    </citation>
    <scope>IDENTIFICATION</scope>
    <source>
        <strain evidence="5">USDA</strain>
    </source>
</reference>
<dbReference type="AlphaFoldDB" id="A0A1I8P6D5"/>
<dbReference type="InterPro" id="IPR004154">
    <property type="entry name" value="Anticodon-bd"/>
</dbReference>
<name>A0A1I8P6D5_STOCA</name>
<dbReference type="InterPro" id="IPR052600">
    <property type="entry name" value="Nuc_rcpt_coact/corep"/>
</dbReference>
<dbReference type="PANTHER" id="PTHR23295:SF6">
    <property type="entry name" value="NEOSIN, ISOFORM A"/>
    <property type="match status" value="1"/>
</dbReference>
<dbReference type="GO" id="GO:0003723">
    <property type="term" value="F:RNA binding"/>
    <property type="evidence" value="ECO:0007669"/>
    <property type="project" value="UniProtKB-UniRule"/>
</dbReference>
<organism evidence="5 6">
    <name type="scientific">Stomoxys calcitrans</name>
    <name type="common">Stable fly</name>
    <name type="synonym">Conops calcitrans</name>
    <dbReference type="NCBI Taxonomy" id="35570"/>
    <lineage>
        <taxon>Eukaryota</taxon>
        <taxon>Metazoa</taxon>
        <taxon>Ecdysozoa</taxon>
        <taxon>Arthropoda</taxon>
        <taxon>Hexapoda</taxon>
        <taxon>Insecta</taxon>
        <taxon>Pterygota</taxon>
        <taxon>Neoptera</taxon>
        <taxon>Endopterygota</taxon>
        <taxon>Diptera</taxon>
        <taxon>Brachycera</taxon>
        <taxon>Muscomorpha</taxon>
        <taxon>Muscoidea</taxon>
        <taxon>Muscidae</taxon>
        <taxon>Stomoxys</taxon>
    </lineage>
</organism>
<keyword evidence="6" id="KW-1185">Reference proteome</keyword>
<feature type="compositionally biased region" description="Polar residues" evidence="3">
    <location>
        <begin position="114"/>
        <end position="127"/>
    </location>
</feature>
<dbReference type="SUPFAM" id="SSF54928">
    <property type="entry name" value="RNA-binding domain, RBD"/>
    <property type="match status" value="1"/>
</dbReference>
<evidence type="ECO:0000256" key="1">
    <source>
        <dbReference type="ARBA" id="ARBA00022884"/>
    </source>
</evidence>
<protein>
    <recommendedName>
        <fullName evidence="4">RRM domain-containing protein</fullName>
    </recommendedName>
</protein>
<dbReference type="SMART" id="SM00360">
    <property type="entry name" value="RRM"/>
    <property type="match status" value="1"/>
</dbReference>
<dbReference type="PANTHER" id="PTHR23295">
    <property type="entry name" value="NUCLEAR RECEPTOR COACTIVATOR 5-RELATED"/>
    <property type="match status" value="1"/>
</dbReference>
<dbReference type="STRING" id="35570.A0A1I8P6D5"/>
<dbReference type="VEuPathDB" id="VectorBase:SCAU005239"/>
<dbReference type="Proteomes" id="UP000095300">
    <property type="component" value="Unassembled WGS sequence"/>
</dbReference>
<evidence type="ECO:0000313" key="5">
    <source>
        <dbReference type="EnsemblMetazoa" id="SCAU005239-PA"/>
    </source>
</evidence>
<evidence type="ECO:0000256" key="3">
    <source>
        <dbReference type="SAM" id="MobiDB-lite"/>
    </source>
</evidence>